<dbReference type="Proteomes" id="UP000053105">
    <property type="component" value="Unassembled WGS sequence"/>
</dbReference>
<evidence type="ECO:0000256" key="1">
    <source>
        <dbReference type="SAM" id="MobiDB-lite"/>
    </source>
</evidence>
<organism evidence="2 3">
    <name type="scientific">Melipona quadrifasciata</name>
    <dbReference type="NCBI Taxonomy" id="166423"/>
    <lineage>
        <taxon>Eukaryota</taxon>
        <taxon>Metazoa</taxon>
        <taxon>Ecdysozoa</taxon>
        <taxon>Arthropoda</taxon>
        <taxon>Hexapoda</taxon>
        <taxon>Insecta</taxon>
        <taxon>Pterygota</taxon>
        <taxon>Neoptera</taxon>
        <taxon>Endopterygota</taxon>
        <taxon>Hymenoptera</taxon>
        <taxon>Apocrita</taxon>
        <taxon>Aculeata</taxon>
        <taxon>Apoidea</taxon>
        <taxon>Anthophila</taxon>
        <taxon>Apidae</taxon>
        <taxon>Melipona</taxon>
    </lineage>
</organism>
<proteinExistence type="predicted"/>
<dbReference type="AlphaFoldDB" id="A0A0M8ZV69"/>
<evidence type="ECO:0000313" key="3">
    <source>
        <dbReference type="Proteomes" id="UP000053105"/>
    </source>
</evidence>
<keyword evidence="3" id="KW-1185">Reference proteome</keyword>
<dbReference type="EMBL" id="KQ435867">
    <property type="protein sequence ID" value="KOX70273.1"/>
    <property type="molecule type" value="Genomic_DNA"/>
</dbReference>
<gene>
    <name evidence="2" type="ORF">WN51_05223</name>
</gene>
<sequence>MQKVEYLGANAPLELEGTKHGTKNHRTLDILFRVSFYVTAAMFVKIRSLIAINYRLALNRLSKLLEQRQGVTRRACEILELVTGSLKDDLVTGSTHALVNVQTTEQKAECQKKERIKDGNFGKLRSLITGKNNANVQTNTNEKQREQVMENLKMCPKVARYCSKVPESDLILRNVRKGERGRAFESNRNENETDLNQRKDDEKNSIDSFQYSFYEQKKKKSFIGRPTVQVMNIFETFKNTHITQQNISLPDYGHVPMDLRKISRYNVIPLLPEFLSVSESTDSHRCHLSFSTPNLHPNLLQRGRMLEIICQRYFTASGHHQRRKADTNAIREEESVTEDAKGDRGDNLENPDDTVQHRDIYYCRLR</sequence>
<evidence type="ECO:0000313" key="2">
    <source>
        <dbReference type="EMBL" id="KOX70273.1"/>
    </source>
</evidence>
<reference evidence="2 3" key="1">
    <citation type="submission" date="2015-07" db="EMBL/GenBank/DDBJ databases">
        <title>The genome of Melipona quadrifasciata.</title>
        <authorList>
            <person name="Pan H."/>
            <person name="Kapheim K."/>
        </authorList>
    </citation>
    <scope>NUCLEOTIDE SEQUENCE [LARGE SCALE GENOMIC DNA]</scope>
    <source>
        <strain evidence="2">0111107301</strain>
        <tissue evidence="2">Whole body</tissue>
    </source>
</reference>
<feature type="region of interest" description="Disordered" evidence="1">
    <location>
        <begin position="321"/>
        <end position="353"/>
    </location>
</feature>
<feature type="region of interest" description="Disordered" evidence="1">
    <location>
        <begin position="179"/>
        <end position="201"/>
    </location>
</feature>
<accession>A0A0M8ZV69</accession>
<feature type="compositionally biased region" description="Basic and acidic residues" evidence="1">
    <location>
        <begin position="324"/>
        <end position="347"/>
    </location>
</feature>
<protein>
    <submittedName>
        <fullName evidence="2">Uncharacterized protein</fullName>
    </submittedName>
</protein>
<name>A0A0M8ZV69_9HYME</name>